<gene>
    <name evidence="1" type="ORF">CJD38_10900</name>
</gene>
<protein>
    <submittedName>
        <fullName evidence="1">Uncharacterized protein</fullName>
    </submittedName>
</protein>
<keyword evidence="2" id="KW-1185">Reference proteome</keyword>
<sequence>MSTQVRHFLLTQDGGIREFSTDQAALIAAGASPLPEFAESRLRYLQLTLDDTSSKGELKVQSAGACVRFDAEGRVTETTAPGENEQITRFEHDAVVQWALRDIPTVAPIFH</sequence>
<dbReference type="Proteomes" id="UP000244248">
    <property type="component" value="Unassembled WGS sequence"/>
</dbReference>
<accession>A0A2T5ME11</accession>
<evidence type="ECO:0000313" key="1">
    <source>
        <dbReference type="EMBL" id="PTU30814.1"/>
    </source>
</evidence>
<proteinExistence type="predicted"/>
<reference evidence="1 2" key="1">
    <citation type="submission" date="2018-04" db="EMBL/GenBank/DDBJ databases">
        <title>Novel species isolated from glacier.</title>
        <authorList>
            <person name="Liu Q."/>
            <person name="Xin Y.-H."/>
        </authorList>
    </citation>
    <scope>NUCLEOTIDE SEQUENCE [LARGE SCALE GENOMIC DNA]</scope>
    <source>
        <strain evidence="1 2">GT1R17</strain>
    </source>
</reference>
<dbReference type="OrthoDB" id="7063690at2"/>
<dbReference type="AlphaFoldDB" id="A0A2T5ME11"/>
<dbReference type="RefSeq" id="WP_107940399.1">
    <property type="nucleotide sequence ID" value="NZ_QANS01000004.1"/>
</dbReference>
<dbReference type="EMBL" id="QANS01000004">
    <property type="protein sequence ID" value="PTU30814.1"/>
    <property type="molecule type" value="Genomic_DNA"/>
</dbReference>
<organism evidence="1 2">
    <name type="scientific">Stenotrophobium rhamnosiphilum</name>
    <dbReference type="NCBI Taxonomy" id="2029166"/>
    <lineage>
        <taxon>Bacteria</taxon>
        <taxon>Pseudomonadati</taxon>
        <taxon>Pseudomonadota</taxon>
        <taxon>Gammaproteobacteria</taxon>
        <taxon>Nevskiales</taxon>
        <taxon>Nevskiaceae</taxon>
        <taxon>Stenotrophobium</taxon>
    </lineage>
</organism>
<name>A0A2T5ME11_9GAMM</name>
<comment type="caution">
    <text evidence="1">The sequence shown here is derived from an EMBL/GenBank/DDBJ whole genome shotgun (WGS) entry which is preliminary data.</text>
</comment>
<evidence type="ECO:0000313" key="2">
    <source>
        <dbReference type="Proteomes" id="UP000244248"/>
    </source>
</evidence>